<dbReference type="Proteomes" id="UP000289808">
    <property type="component" value="Unassembled WGS sequence"/>
</dbReference>
<organism evidence="2 3">
    <name type="scientific">Lactobacillus crispatus</name>
    <dbReference type="NCBI Taxonomy" id="47770"/>
    <lineage>
        <taxon>Bacteria</taxon>
        <taxon>Bacillati</taxon>
        <taxon>Bacillota</taxon>
        <taxon>Bacilli</taxon>
        <taxon>Lactobacillales</taxon>
        <taxon>Lactobacillaceae</taxon>
        <taxon>Lactobacillus</taxon>
    </lineage>
</organism>
<evidence type="ECO:0000313" key="2">
    <source>
        <dbReference type="EMBL" id="RXF59200.1"/>
    </source>
</evidence>
<dbReference type="SUPFAM" id="SSF52540">
    <property type="entry name" value="P-loop containing nucleoside triphosphate hydrolases"/>
    <property type="match status" value="1"/>
</dbReference>
<dbReference type="RefSeq" id="WP_060464108.1">
    <property type="nucleotide sequence ID" value="NZ_CAZZQD010000001.1"/>
</dbReference>
<gene>
    <name evidence="1" type="ORF">ABVC42_05085</name>
    <name evidence="2" type="ORF">ERD32_02615</name>
</gene>
<proteinExistence type="predicted"/>
<keyword evidence="2" id="KW-0238">DNA-binding</keyword>
<protein>
    <submittedName>
        <fullName evidence="1">AAA family ATPase</fullName>
    </submittedName>
    <submittedName>
        <fullName evidence="2">DNA-binding protein</fullName>
    </submittedName>
</protein>
<evidence type="ECO:0000313" key="4">
    <source>
        <dbReference type="Proteomes" id="UP001434419"/>
    </source>
</evidence>
<keyword evidence="4" id="KW-1185">Reference proteome</keyword>
<dbReference type="NCBIfam" id="TIGR01618">
    <property type="entry name" value="phage_P_loop"/>
    <property type="match status" value="1"/>
</dbReference>
<comment type="caution">
    <text evidence="2">The sequence shown here is derived from an EMBL/GenBank/DDBJ whole genome shotgun (WGS) entry which is preliminary data.</text>
</comment>
<dbReference type="EMBL" id="SCLX01000009">
    <property type="protein sequence ID" value="RXF59200.1"/>
    <property type="molecule type" value="Genomic_DNA"/>
</dbReference>
<dbReference type="InterPro" id="IPR006505">
    <property type="entry name" value="Phage_nucleotide-bp"/>
</dbReference>
<dbReference type="Pfam" id="PF13479">
    <property type="entry name" value="AAA_24"/>
    <property type="match status" value="1"/>
</dbReference>
<accession>A0A135ZFW0</accession>
<sequence length="235" mass="27208">MPEINIQTLDKLKNWRVLIYGKQGIGKTSTAKFIPGKTYVLGFDKSFKVLAGHLAGAWQIDAKKPIEDLNKWLESFDPTKYDNLVLDDISNFEKIWFQEKGRESKNGISNELQHYSQWTNYFLRFIEWIYDMPLNVYITAWETEHPITTASGQQFNQYGPELRDSVRNVLMGLSDVVGRMIKKPDDGTRGVILDGDEGTYAKNRLDQRRGCKVEDLFKFQKSDLDKAVDKVKEKK</sequence>
<evidence type="ECO:0000313" key="1">
    <source>
        <dbReference type="EMBL" id="MES5149301.1"/>
    </source>
</evidence>
<reference evidence="1" key="2">
    <citation type="submission" date="2024-06" db="EMBL/GenBank/DDBJ databases">
        <title>Vaginal Lactobacillus fatty acid response mechanisms reveal a metabolite-targeted strategy for bacterial vaginosis treatment.</title>
        <authorList>
            <person name="Zhu M."/>
            <person name="Blainey P.C."/>
            <person name="Bloom S.M."/>
            <person name="Kwon D.S."/>
        </authorList>
    </citation>
    <scope>NUCLEOTIDE SEQUENCE</scope>
    <source>
        <strain evidence="1">194_F1_1</strain>
    </source>
</reference>
<dbReference type="GO" id="GO:0003677">
    <property type="term" value="F:DNA binding"/>
    <property type="evidence" value="ECO:0007669"/>
    <property type="project" value="UniProtKB-KW"/>
</dbReference>
<name>A0A135ZFW0_9LACO</name>
<dbReference type="Proteomes" id="UP001434419">
    <property type="component" value="Unassembled WGS sequence"/>
</dbReference>
<dbReference type="EMBL" id="JBETVU010000012">
    <property type="protein sequence ID" value="MES5149301.1"/>
    <property type="molecule type" value="Genomic_DNA"/>
</dbReference>
<dbReference type="InterPro" id="IPR027417">
    <property type="entry name" value="P-loop_NTPase"/>
</dbReference>
<reference evidence="2 3" key="1">
    <citation type="submission" date="2019-01" db="EMBL/GenBank/DDBJ databases">
        <title>The genome sequence of Lactobacillus crispatus L49.</title>
        <authorList>
            <person name="Zhong J."/>
            <person name="Zhang J."/>
        </authorList>
    </citation>
    <scope>NUCLEOTIDE SEQUENCE [LARGE SCALE GENOMIC DNA]</scope>
    <source>
        <strain evidence="2 3">L49</strain>
    </source>
</reference>
<evidence type="ECO:0000313" key="3">
    <source>
        <dbReference type="Proteomes" id="UP000289808"/>
    </source>
</evidence>
<dbReference type="AlphaFoldDB" id="A0A135ZFW0"/>